<evidence type="ECO:0000313" key="2">
    <source>
        <dbReference type="EMBL" id="MFD0798836.1"/>
    </source>
</evidence>
<organism evidence="2 3">
    <name type="scientific">Maribacter chungangensis</name>
    <dbReference type="NCBI Taxonomy" id="1069117"/>
    <lineage>
        <taxon>Bacteria</taxon>
        <taxon>Pseudomonadati</taxon>
        <taxon>Bacteroidota</taxon>
        <taxon>Flavobacteriia</taxon>
        <taxon>Flavobacteriales</taxon>
        <taxon>Flavobacteriaceae</taxon>
        <taxon>Maribacter</taxon>
    </lineage>
</organism>
<sequence length="429" mass="48648">MRQNNQLPLLKIFLFIALFGFVQEAFSQLEISADIRPRFEYRHGFGNLFPDNTDPAAFVVQRSRLNFDYRMEKLTMAINVQDVSVWGDTRQIDPTDRNNSFSLFQAWVNYSFNENWSTKLGRQVISYDDQRIFGELDWAMQGRFHDAALLKYHKGTFNADIGFAFSQEGTNFENNGFFLQGAFTYKAMQYAYLKKTWESASASFLLLNTGFQDFTDATNTVPDGVFYRQTIGSHFKFPISTLNFIGSAYYQGGKSNGTTDLSSYNLALEANYKPNSVLFGLGFEVLSGTDQDGDSKNKSFFPLYGTNHKFNGFMDYFYVGNHANNVGLNDLYAKAVFKTGEKSTLLTKVHYFGANAELSNNANAYLGTEIDLVYTQQLIKAVKLNIGYSHMFASESMSLIKGARPNDNTNNWAWAQLTIKPMLFTSGKD</sequence>
<dbReference type="EMBL" id="JBHTHY010000014">
    <property type="protein sequence ID" value="MFD0798836.1"/>
    <property type="molecule type" value="Genomic_DNA"/>
</dbReference>
<protein>
    <submittedName>
        <fullName evidence="2">Alginate export family protein</fullName>
    </submittedName>
</protein>
<evidence type="ECO:0000313" key="3">
    <source>
        <dbReference type="Proteomes" id="UP001597012"/>
    </source>
</evidence>
<dbReference type="RefSeq" id="WP_379935743.1">
    <property type="nucleotide sequence ID" value="NZ_JBHTHY010000014.1"/>
</dbReference>
<keyword evidence="3" id="KW-1185">Reference proteome</keyword>
<reference evidence="3" key="1">
    <citation type="journal article" date="2019" name="Int. J. Syst. Evol. Microbiol.">
        <title>The Global Catalogue of Microorganisms (GCM) 10K type strain sequencing project: providing services to taxonomists for standard genome sequencing and annotation.</title>
        <authorList>
            <consortium name="The Broad Institute Genomics Platform"/>
            <consortium name="The Broad Institute Genome Sequencing Center for Infectious Disease"/>
            <person name="Wu L."/>
            <person name="Ma J."/>
        </authorList>
    </citation>
    <scope>NUCLEOTIDE SEQUENCE [LARGE SCALE GENOMIC DNA]</scope>
    <source>
        <strain evidence="3">CCUG 61948</strain>
    </source>
</reference>
<comment type="caution">
    <text evidence="2">The sequence shown here is derived from an EMBL/GenBank/DDBJ whole genome shotgun (WGS) entry which is preliminary data.</text>
</comment>
<evidence type="ECO:0000259" key="1">
    <source>
        <dbReference type="Pfam" id="PF13372"/>
    </source>
</evidence>
<dbReference type="SUPFAM" id="SSF56935">
    <property type="entry name" value="Porins"/>
    <property type="match status" value="1"/>
</dbReference>
<feature type="domain" description="Alginate export" evidence="1">
    <location>
        <begin position="28"/>
        <end position="393"/>
    </location>
</feature>
<dbReference type="InterPro" id="IPR025388">
    <property type="entry name" value="Alginate_export_dom"/>
</dbReference>
<dbReference type="Pfam" id="PF13372">
    <property type="entry name" value="Alginate_exp"/>
    <property type="match status" value="1"/>
</dbReference>
<proteinExistence type="predicted"/>
<gene>
    <name evidence="2" type="ORF">ACFQZJ_15300</name>
</gene>
<accession>A0ABW3B6A9</accession>
<dbReference type="Proteomes" id="UP001597012">
    <property type="component" value="Unassembled WGS sequence"/>
</dbReference>
<name>A0ABW3B6A9_9FLAO</name>